<dbReference type="Proteomes" id="UP000887580">
    <property type="component" value="Unplaced"/>
</dbReference>
<name>A0AC35G453_9BILA</name>
<reference evidence="2" key="1">
    <citation type="submission" date="2022-11" db="UniProtKB">
        <authorList>
            <consortium name="WormBaseParasite"/>
        </authorList>
    </citation>
    <scope>IDENTIFICATION</scope>
</reference>
<organism evidence="1 2">
    <name type="scientific">Panagrolaimus sp. PS1159</name>
    <dbReference type="NCBI Taxonomy" id="55785"/>
    <lineage>
        <taxon>Eukaryota</taxon>
        <taxon>Metazoa</taxon>
        <taxon>Ecdysozoa</taxon>
        <taxon>Nematoda</taxon>
        <taxon>Chromadorea</taxon>
        <taxon>Rhabditida</taxon>
        <taxon>Tylenchina</taxon>
        <taxon>Panagrolaimomorpha</taxon>
        <taxon>Panagrolaimoidea</taxon>
        <taxon>Panagrolaimidae</taxon>
        <taxon>Panagrolaimus</taxon>
    </lineage>
</organism>
<dbReference type="WBParaSite" id="PS1159_v2.g2323.t1">
    <property type="protein sequence ID" value="PS1159_v2.g2323.t1"/>
    <property type="gene ID" value="PS1159_v2.g2323"/>
</dbReference>
<evidence type="ECO:0000313" key="1">
    <source>
        <dbReference type="Proteomes" id="UP000887580"/>
    </source>
</evidence>
<sequence length="329" mass="38297">MIEMCKKGELKTKEELTEKSWISWSLSFVRSNNINVKTQRLIHTPTIAKLAIELQNYHKEMDEEYDGTHEIIGYNELRNKTQHIIKDELSFEFVVQHLVKCGEILEGQSNNSKERVLKFKDQKSNSLDKFTETDASVHDIRCAMRSIESEIIRLEEKEAQLKERAKQAIHDKNYTKAKNIILKKKLIEKEMENKNNHFHQLSTMLAKIFESRQTAEILYAYKHGNETYKDFLDREGLNNIGKTIDSVRGNLDDFNKINEAISGDFIPANQRIDNKEIEKELNEMMEADYSVLPEVPSFELPSAAPIPSSQFANLTDSLELRMKRLRTQD</sequence>
<accession>A0AC35G453</accession>
<proteinExistence type="predicted"/>
<evidence type="ECO:0000313" key="2">
    <source>
        <dbReference type="WBParaSite" id="PS1159_v2.g2323.t1"/>
    </source>
</evidence>
<protein>
    <submittedName>
        <fullName evidence="2">Uncharacterized protein</fullName>
    </submittedName>
</protein>